<gene>
    <name evidence="1" type="ORF">OUZ56_009983</name>
</gene>
<dbReference type="Proteomes" id="UP001234178">
    <property type="component" value="Unassembled WGS sequence"/>
</dbReference>
<comment type="caution">
    <text evidence="1">The sequence shown here is derived from an EMBL/GenBank/DDBJ whole genome shotgun (WGS) entry which is preliminary data.</text>
</comment>
<dbReference type="EMBL" id="JAOYFB010000037">
    <property type="protein sequence ID" value="KAK4024560.1"/>
    <property type="molecule type" value="Genomic_DNA"/>
</dbReference>
<evidence type="ECO:0000313" key="1">
    <source>
        <dbReference type="EMBL" id="KAK4024560.1"/>
    </source>
</evidence>
<keyword evidence="2" id="KW-1185">Reference proteome</keyword>
<reference evidence="1 2" key="1">
    <citation type="journal article" date="2023" name="Nucleic Acids Res.">
        <title>The hologenome of Daphnia magna reveals possible DNA methylation and microbiome-mediated evolution of the host genome.</title>
        <authorList>
            <person name="Chaturvedi A."/>
            <person name="Li X."/>
            <person name="Dhandapani V."/>
            <person name="Marshall H."/>
            <person name="Kissane S."/>
            <person name="Cuenca-Cambronero M."/>
            <person name="Asole G."/>
            <person name="Calvet F."/>
            <person name="Ruiz-Romero M."/>
            <person name="Marangio P."/>
            <person name="Guigo R."/>
            <person name="Rago D."/>
            <person name="Mirbahai L."/>
            <person name="Eastwood N."/>
            <person name="Colbourne J.K."/>
            <person name="Zhou J."/>
            <person name="Mallon E."/>
            <person name="Orsini L."/>
        </authorList>
    </citation>
    <scope>NUCLEOTIDE SEQUENCE [LARGE SCALE GENOMIC DNA]</scope>
    <source>
        <strain evidence="1">LRV0_1</strain>
    </source>
</reference>
<proteinExistence type="predicted"/>
<accession>A0ABR0AHG0</accession>
<evidence type="ECO:0000313" key="2">
    <source>
        <dbReference type="Proteomes" id="UP001234178"/>
    </source>
</evidence>
<organism evidence="1 2">
    <name type="scientific">Daphnia magna</name>
    <dbReference type="NCBI Taxonomy" id="35525"/>
    <lineage>
        <taxon>Eukaryota</taxon>
        <taxon>Metazoa</taxon>
        <taxon>Ecdysozoa</taxon>
        <taxon>Arthropoda</taxon>
        <taxon>Crustacea</taxon>
        <taxon>Branchiopoda</taxon>
        <taxon>Diplostraca</taxon>
        <taxon>Cladocera</taxon>
        <taxon>Anomopoda</taxon>
        <taxon>Daphniidae</taxon>
        <taxon>Daphnia</taxon>
    </lineage>
</organism>
<protein>
    <submittedName>
        <fullName evidence="1">Uncharacterized protein</fullName>
    </submittedName>
</protein>
<sequence>MDANKLLAIVCVSEMLMESSSSSEDSEEDGNKKIFALASVIRETHPRQTGYLSVIMEYSNSDFWRHFRVSKATFNYLLRFMEKDKFRSEITYYGGYEPMSNSEVLLITLQYLGNQGAIRLLADKFDRTESSIWNAIE</sequence>
<name>A0ABR0AHG0_9CRUS</name>